<reference evidence="17 18" key="1">
    <citation type="submission" date="2021-08" db="EMBL/GenBank/DDBJ databases">
        <title>WGS assembly of Ceratopteris richardii.</title>
        <authorList>
            <person name="Marchant D.B."/>
            <person name="Chen G."/>
            <person name="Jenkins J."/>
            <person name="Shu S."/>
            <person name="Leebens-Mack J."/>
            <person name="Grimwood J."/>
            <person name="Schmutz J."/>
            <person name="Soltis P."/>
            <person name="Soltis D."/>
            <person name="Chen Z.-H."/>
        </authorList>
    </citation>
    <scope>NUCLEOTIDE SEQUENCE [LARGE SCALE GENOMIC DNA]</scope>
    <source>
        <strain evidence="17">Whitten #5841</strain>
        <tissue evidence="17">Leaf</tissue>
    </source>
</reference>
<protein>
    <recommendedName>
        <fullName evidence="9">Transcriptional adapter</fullName>
    </recommendedName>
</protein>
<keyword evidence="4" id="KW-0862">Zinc</keyword>
<dbReference type="Gene3D" id="3.30.60.90">
    <property type="match status" value="1"/>
</dbReference>
<dbReference type="Pfam" id="PF25299">
    <property type="entry name" value="ZZ_ADA2"/>
    <property type="match status" value="1"/>
</dbReference>
<dbReference type="PROSITE" id="PS50135">
    <property type="entry name" value="ZF_ZZ_2"/>
    <property type="match status" value="1"/>
</dbReference>
<evidence type="ECO:0000256" key="1">
    <source>
        <dbReference type="ARBA" id="ARBA00004123"/>
    </source>
</evidence>
<feature type="compositionally biased region" description="Basic and acidic residues" evidence="11">
    <location>
        <begin position="197"/>
        <end position="209"/>
    </location>
</feature>
<evidence type="ECO:0000256" key="6">
    <source>
        <dbReference type="ARBA" id="ARBA00023125"/>
    </source>
</evidence>
<dbReference type="GO" id="GO:0005634">
    <property type="term" value="C:nucleus"/>
    <property type="evidence" value="ECO:0007669"/>
    <property type="project" value="UniProtKB-SubCell"/>
</dbReference>
<keyword evidence="18" id="KW-1185">Reference proteome</keyword>
<dbReference type="PROSITE" id="PS01357">
    <property type="entry name" value="ZF_ZZ_1"/>
    <property type="match status" value="1"/>
</dbReference>
<evidence type="ECO:0000256" key="11">
    <source>
        <dbReference type="SAM" id="MobiDB-lite"/>
    </source>
</evidence>
<feature type="compositionally biased region" description="Basic and acidic residues" evidence="11">
    <location>
        <begin position="221"/>
        <end position="231"/>
    </location>
</feature>
<keyword evidence="3 10" id="KW-0863">Zinc-finger</keyword>
<dbReference type="SMART" id="SM00291">
    <property type="entry name" value="ZnF_ZZ"/>
    <property type="match status" value="1"/>
</dbReference>
<keyword evidence="6" id="KW-0238">DNA-binding</keyword>
<evidence type="ECO:0000259" key="13">
    <source>
        <dbReference type="PROSITE" id="PS50135"/>
    </source>
</evidence>
<evidence type="ECO:0000259" key="12">
    <source>
        <dbReference type="PROSITE" id="PS50090"/>
    </source>
</evidence>
<feature type="compositionally biased region" description="Basic and acidic residues" evidence="11">
    <location>
        <begin position="244"/>
        <end position="258"/>
    </location>
</feature>
<feature type="compositionally biased region" description="Polar residues" evidence="11">
    <location>
        <begin position="233"/>
        <end position="242"/>
    </location>
</feature>
<dbReference type="PROSITE" id="PS51294">
    <property type="entry name" value="HTH_MYB"/>
    <property type="match status" value="1"/>
</dbReference>
<keyword evidence="8 9" id="KW-0539">Nucleus</keyword>
<dbReference type="Gene3D" id="1.10.10.60">
    <property type="entry name" value="Homeodomain-like"/>
    <property type="match status" value="1"/>
</dbReference>
<evidence type="ECO:0000256" key="8">
    <source>
        <dbReference type="ARBA" id="ARBA00023242"/>
    </source>
</evidence>
<dbReference type="OMA" id="YNGNHRP"/>
<feature type="domain" description="ZZ-type" evidence="13">
    <location>
        <begin position="37"/>
        <end position="93"/>
    </location>
</feature>
<dbReference type="PROSITE" id="PS50090">
    <property type="entry name" value="MYB_LIKE"/>
    <property type="match status" value="1"/>
</dbReference>
<dbReference type="SUPFAM" id="SSF46689">
    <property type="entry name" value="Homeodomain-like"/>
    <property type="match status" value="2"/>
</dbReference>
<accession>A0A8T2RE47</accession>
<dbReference type="AlphaFoldDB" id="A0A8T2RE47"/>
<organism evidence="17 18">
    <name type="scientific">Ceratopteris richardii</name>
    <name type="common">Triangle waterfern</name>
    <dbReference type="NCBI Taxonomy" id="49495"/>
    <lineage>
        <taxon>Eukaryota</taxon>
        <taxon>Viridiplantae</taxon>
        <taxon>Streptophyta</taxon>
        <taxon>Embryophyta</taxon>
        <taxon>Tracheophyta</taxon>
        <taxon>Polypodiopsida</taxon>
        <taxon>Polypodiidae</taxon>
        <taxon>Polypodiales</taxon>
        <taxon>Pteridineae</taxon>
        <taxon>Pteridaceae</taxon>
        <taxon>Parkerioideae</taxon>
        <taxon>Ceratopteris</taxon>
    </lineage>
</organism>
<keyword evidence="7 9" id="KW-0804">Transcription</keyword>
<dbReference type="InterPro" id="IPR016827">
    <property type="entry name" value="Ada2/TADA2"/>
</dbReference>
<dbReference type="Gene3D" id="1.10.10.10">
    <property type="entry name" value="Winged helix-like DNA-binding domain superfamily/Winged helix DNA-binding domain"/>
    <property type="match status" value="1"/>
</dbReference>
<evidence type="ECO:0000256" key="4">
    <source>
        <dbReference type="ARBA" id="ARBA00022833"/>
    </source>
</evidence>
<name>A0A8T2RE47_CERRI</name>
<feature type="domain" description="Myb-like" evidence="12">
    <location>
        <begin position="100"/>
        <end position="143"/>
    </location>
</feature>
<dbReference type="FunFam" id="3.30.60.90:FF:000013">
    <property type="entry name" value="Transcriptional adapter"/>
    <property type="match status" value="1"/>
</dbReference>
<dbReference type="PROSITE" id="PS51293">
    <property type="entry name" value="SANT"/>
    <property type="match status" value="1"/>
</dbReference>
<dbReference type="EMBL" id="CM035432">
    <property type="protein sequence ID" value="KAH7294689.1"/>
    <property type="molecule type" value="Genomic_DNA"/>
</dbReference>
<feature type="compositionally biased region" description="Polar residues" evidence="11">
    <location>
        <begin position="290"/>
        <end position="300"/>
    </location>
</feature>
<dbReference type="InterPro" id="IPR007526">
    <property type="entry name" value="SWIRM"/>
</dbReference>
<dbReference type="FunFam" id="1.10.10.10:FF:000087">
    <property type="entry name" value="Transcriptional adapter 2"/>
    <property type="match status" value="1"/>
</dbReference>
<dbReference type="CDD" id="cd00167">
    <property type="entry name" value="SANT"/>
    <property type="match status" value="1"/>
</dbReference>
<evidence type="ECO:0000256" key="2">
    <source>
        <dbReference type="ARBA" id="ARBA00022723"/>
    </source>
</evidence>
<dbReference type="GO" id="GO:0003677">
    <property type="term" value="F:DNA binding"/>
    <property type="evidence" value="ECO:0007669"/>
    <property type="project" value="UniProtKB-KW"/>
</dbReference>
<dbReference type="InterPro" id="IPR036388">
    <property type="entry name" value="WH-like_DNA-bd_sf"/>
</dbReference>
<comment type="subcellular location">
    <subcellularLocation>
        <location evidence="1 9">Nucleus</location>
    </subcellularLocation>
</comment>
<evidence type="ECO:0000259" key="14">
    <source>
        <dbReference type="PROSITE" id="PS50934"/>
    </source>
</evidence>
<evidence type="ECO:0000256" key="7">
    <source>
        <dbReference type="ARBA" id="ARBA00023163"/>
    </source>
</evidence>
<dbReference type="GO" id="GO:0003682">
    <property type="term" value="F:chromatin binding"/>
    <property type="evidence" value="ECO:0007669"/>
    <property type="project" value="TreeGrafter"/>
</dbReference>
<gene>
    <name evidence="17" type="ORF">KP509_27G013600</name>
</gene>
<dbReference type="PIRSF" id="PIRSF025024">
    <property type="entry name" value="Transcriptional_adaptor_2"/>
    <property type="match status" value="1"/>
</dbReference>
<comment type="caution">
    <text evidence="17">The sequence shown here is derived from an EMBL/GenBank/DDBJ whole genome shotgun (WGS) entry which is preliminary data.</text>
</comment>
<dbReference type="SUPFAM" id="SSF57850">
    <property type="entry name" value="RING/U-box"/>
    <property type="match status" value="1"/>
</dbReference>
<feature type="region of interest" description="Disordered" evidence="11">
    <location>
        <begin position="444"/>
        <end position="469"/>
    </location>
</feature>
<feature type="region of interest" description="Disordered" evidence="11">
    <location>
        <begin position="1"/>
        <end position="32"/>
    </location>
</feature>
<feature type="domain" description="SANT" evidence="15">
    <location>
        <begin position="95"/>
        <end position="147"/>
    </location>
</feature>
<dbReference type="OrthoDB" id="270417at2759"/>
<dbReference type="InterPro" id="IPR009057">
    <property type="entry name" value="Homeodomain-like_sf"/>
</dbReference>
<keyword evidence="2" id="KW-0479">Metal-binding</keyword>
<dbReference type="SMART" id="SM00717">
    <property type="entry name" value="SANT"/>
    <property type="match status" value="1"/>
</dbReference>
<evidence type="ECO:0000256" key="9">
    <source>
        <dbReference type="PIRNR" id="PIRNR025024"/>
    </source>
</evidence>
<dbReference type="Proteomes" id="UP000825935">
    <property type="component" value="Chromosome 27"/>
</dbReference>
<evidence type="ECO:0000313" key="17">
    <source>
        <dbReference type="EMBL" id="KAH7294689.1"/>
    </source>
</evidence>
<dbReference type="InterPro" id="IPR055141">
    <property type="entry name" value="TADA2A_B-like_dom"/>
</dbReference>
<dbReference type="GO" id="GO:0008270">
    <property type="term" value="F:zinc ion binding"/>
    <property type="evidence" value="ECO:0007669"/>
    <property type="project" value="UniProtKB-KW"/>
</dbReference>
<evidence type="ECO:0000259" key="16">
    <source>
        <dbReference type="PROSITE" id="PS51294"/>
    </source>
</evidence>
<evidence type="ECO:0000259" key="15">
    <source>
        <dbReference type="PROSITE" id="PS51293"/>
    </source>
</evidence>
<dbReference type="PROSITE" id="PS50934">
    <property type="entry name" value="SWIRM"/>
    <property type="match status" value="1"/>
</dbReference>
<evidence type="ECO:0000256" key="3">
    <source>
        <dbReference type="ARBA" id="ARBA00022771"/>
    </source>
</evidence>
<dbReference type="InterPro" id="IPR000433">
    <property type="entry name" value="Znf_ZZ"/>
</dbReference>
<dbReference type="GO" id="GO:0006357">
    <property type="term" value="P:regulation of transcription by RNA polymerase II"/>
    <property type="evidence" value="ECO:0007669"/>
    <property type="project" value="InterPro"/>
</dbReference>
<dbReference type="PANTHER" id="PTHR12374">
    <property type="entry name" value="TRANSCRIPTIONAL ADAPTOR 2 ADA2 -RELATED"/>
    <property type="match status" value="1"/>
</dbReference>
<evidence type="ECO:0000256" key="5">
    <source>
        <dbReference type="ARBA" id="ARBA00023015"/>
    </source>
</evidence>
<feature type="domain" description="HTH myb-type" evidence="16">
    <location>
        <begin position="92"/>
        <end position="147"/>
    </location>
</feature>
<dbReference type="Pfam" id="PF00249">
    <property type="entry name" value="Myb_DNA-binding"/>
    <property type="match status" value="1"/>
</dbReference>
<feature type="region of interest" description="Disordered" evidence="11">
    <location>
        <begin position="178"/>
        <end position="305"/>
    </location>
</feature>
<dbReference type="CDD" id="cd02335">
    <property type="entry name" value="ZZ_ADA2"/>
    <property type="match status" value="1"/>
</dbReference>
<sequence length="571" mass="63983">MGRYRAPTAGAEDSRSKRRRPGHTTDTGASGGHDAKKSLYHCNYCNKDISGVIRIRCAKCFDFDLCLECFSIGAEVSPHKANHAYRVIENLSFSLIHPDWTADEEMLLLEGVETHGLGNWAKVAEHVVTKTKTQCHSHYMSSYMDSPYSPIPDLTNIRGKSRAELVAMTKAHQKGAIGDGTVLKLPKQEPSVSPTRIKIEERDATRDGRSPSSISVGSVTEAEKGQDRAYESKSLTAANTGTGVDKKPVLPGQHKEGSESTATAAEGDGGQSNRSIGVKKPKPLLDGTEDGTTYLDQSGYNPKRREFDKEYDNDAELPLAEMEFKETDTEIDHELKVRMLHIYLSRLDERKRRKDFILERGLLDVKRQQELDTKRSEEERKLYQQARVFLRYHTNEEHEALLSGLCAEQRIRHYISELQESRAAGCHTLAEAEQFKAEKLRQEANTRRVKDVSAPGPTGKELQHSNKISSKDGLDADTNIAISYASTFDISELPGTNLLSATEHQFCCKNKLFPATYLKMKETLMLECLKNGSIKRSNGQQLLRLYPSKFDAVFDLLLQMGWIQSDDAPLK</sequence>
<dbReference type="InterPro" id="IPR017884">
    <property type="entry name" value="SANT_dom"/>
</dbReference>
<evidence type="ECO:0000256" key="10">
    <source>
        <dbReference type="PROSITE-ProRule" id="PRU00228"/>
    </source>
</evidence>
<evidence type="ECO:0000313" key="18">
    <source>
        <dbReference type="Proteomes" id="UP000825935"/>
    </source>
</evidence>
<dbReference type="FunFam" id="1.10.10.60:FF:000115">
    <property type="entry name" value="Transcriptional adapter 2"/>
    <property type="match status" value="1"/>
</dbReference>
<proteinExistence type="predicted"/>
<keyword evidence="5 9" id="KW-0805">Transcription regulation</keyword>
<dbReference type="InterPro" id="IPR001005">
    <property type="entry name" value="SANT/Myb"/>
</dbReference>
<dbReference type="InterPro" id="IPR017930">
    <property type="entry name" value="Myb_dom"/>
</dbReference>
<dbReference type="PANTHER" id="PTHR12374:SF20">
    <property type="entry name" value="TRANSCRIPTIONAL ADAPTER 2-ALPHA"/>
    <property type="match status" value="1"/>
</dbReference>
<dbReference type="InterPro" id="IPR041983">
    <property type="entry name" value="ADA2-like_ZZ"/>
</dbReference>
<dbReference type="GO" id="GO:0006338">
    <property type="term" value="P:chromatin remodeling"/>
    <property type="evidence" value="ECO:0007669"/>
    <property type="project" value="TreeGrafter"/>
</dbReference>
<dbReference type="Pfam" id="PF22941">
    <property type="entry name" value="TADA2A-like_3rd"/>
    <property type="match status" value="1"/>
</dbReference>
<dbReference type="InterPro" id="IPR043145">
    <property type="entry name" value="Znf_ZZ_sf"/>
</dbReference>
<dbReference type="GO" id="GO:0003713">
    <property type="term" value="F:transcription coactivator activity"/>
    <property type="evidence" value="ECO:0007669"/>
    <property type="project" value="InterPro"/>
</dbReference>
<feature type="domain" description="SWIRM" evidence="14">
    <location>
        <begin position="479"/>
        <end position="571"/>
    </location>
</feature>